<organism evidence="2 3">
    <name type="scientific">Thermomonospora umbrina</name>
    <dbReference type="NCBI Taxonomy" id="111806"/>
    <lineage>
        <taxon>Bacteria</taxon>
        <taxon>Bacillati</taxon>
        <taxon>Actinomycetota</taxon>
        <taxon>Actinomycetes</taxon>
        <taxon>Streptosporangiales</taxon>
        <taxon>Thermomonosporaceae</taxon>
        <taxon>Thermomonospora</taxon>
    </lineage>
</organism>
<sequence length="131" mass="14388">MTITGSRLQRVARDAAGALPGVSSGRPFTDKLDVYKVGEKVFLIVTDDPDERIITVKSEPDHGRSLQREHESITPGRYLNKAHWISVAAGREITEGMVEDLVAHSYELVRDSLPRGRRPAGHGSGSRSGKR</sequence>
<dbReference type="RefSeq" id="WP_116023396.1">
    <property type="nucleotide sequence ID" value="NZ_QTTT01000001.1"/>
</dbReference>
<dbReference type="InterPro" id="IPR058532">
    <property type="entry name" value="YjbR/MT2646/Rv2570-like"/>
</dbReference>
<dbReference type="InterPro" id="IPR038056">
    <property type="entry name" value="YjbR-like_sf"/>
</dbReference>
<dbReference type="Gene3D" id="3.90.1150.30">
    <property type="match status" value="1"/>
</dbReference>
<dbReference type="PANTHER" id="PTHR35145:SF1">
    <property type="entry name" value="CYTOPLASMIC PROTEIN"/>
    <property type="match status" value="1"/>
</dbReference>
<dbReference type="InterPro" id="IPR007351">
    <property type="entry name" value="YjbR"/>
</dbReference>
<evidence type="ECO:0000313" key="2">
    <source>
        <dbReference type="EMBL" id="REE97885.1"/>
    </source>
</evidence>
<protein>
    <submittedName>
        <fullName evidence="2">Putative DNA-binding protein (MmcQ/YjbR family)</fullName>
    </submittedName>
</protein>
<feature type="compositionally biased region" description="Gly residues" evidence="1">
    <location>
        <begin position="122"/>
        <end position="131"/>
    </location>
</feature>
<gene>
    <name evidence="2" type="ORF">DFJ69_3361</name>
</gene>
<evidence type="ECO:0000313" key="3">
    <source>
        <dbReference type="Proteomes" id="UP000256661"/>
    </source>
</evidence>
<keyword evidence="2" id="KW-0238">DNA-binding</keyword>
<dbReference type="EMBL" id="QTTT01000001">
    <property type="protein sequence ID" value="REE97885.1"/>
    <property type="molecule type" value="Genomic_DNA"/>
</dbReference>
<dbReference type="Pfam" id="PF04237">
    <property type="entry name" value="YjbR"/>
    <property type="match status" value="1"/>
</dbReference>
<reference evidence="2 3" key="1">
    <citation type="submission" date="2018-08" db="EMBL/GenBank/DDBJ databases">
        <title>Sequencing the genomes of 1000 actinobacteria strains.</title>
        <authorList>
            <person name="Klenk H.-P."/>
        </authorList>
    </citation>
    <scope>NUCLEOTIDE SEQUENCE [LARGE SCALE GENOMIC DNA]</scope>
    <source>
        <strain evidence="2 3">DSM 43927</strain>
    </source>
</reference>
<dbReference type="OrthoDB" id="3194910at2"/>
<name>A0A3D9SY11_9ACTN</name>
<dbReference type="Proteomes" id="UP000256661">
    <property type="component" value="Unassembled WGS sequence"/>
</dbReference>
<evidence type="ECO:0000256" key="1">
    <source>
        <dbReference type="SAM" id="MobiDB-lite"/>
    </source>
</evidence>
<proteinExistence type="predicted"/>
<accession>A0A3D9SY11</accession>
<comment type="caution">
    <text evidence="2">The sequence shown here is derived from an EMBL/GenBank/DDBJ whole genome shotgun (WGS) entry which is preliminary data.</text>
</comment>
<dbReference type="GO" id="GO:0003677">
    <property type="term" value="F:DNA binding"/>
    <property type="evidence" value="ECO:0007669"/>
    <property type="project" value="UniProtKB-KW"/>
</dbReference>
<feature type="region of interest" description="Disordered" evidence="1">
    <location>
        <begin position="112"/>
        <end position="131"/>
    </location>
</feature>
<keyword evidence="3" id="KW-1185">Reference proteome</keyword>
<dbReference type="SUPFAM" id="SSF142906">
    <property type="entry name" value="YjbR-like"/>
    <property type="match status" value="1"/>
</dbReference>
<dbReference type="AlphaFoldDB" id="A0A3D9SY11"/>
<dbReference type="PANTHER" id="PTHR35145">
    <property type="entry name" value="CYTOPLASMIC PROTEIN-RELATED"/>
    <property type="match status" value="1"/>
</dbReference>